<organism evidence="1 2">
    <name type="scientific">Artomyces pyxidatus</name>
    <dbReference type="NCBI Taxonomy" id="48021"/>
    <lineage>
        <taxon>Eukaryota</taxon>
        <taxon>Fungi</taxon>
        <taxon>Dikarya</taxon>
        <taxon>Basidiomycota</taxon>
        <taxon>Agaricomycotina</taxon>
        <taxon>Agaricomycetes</taxon>
        <taxon>Russulales</taxon>
        <taxon>Auriscalpiaceae</taxon>
        <taxon>Artomyces</taxon>
    </lineage>
</organism>
<reference evidence="1" key="1">
    <citation type="submission" date="2021-03" db="EMBL/GenBank/DDBJ databases">
        <authorList>
            <consortium name="DOE Joint Genome Institute"/>
            <person name="Ahrendt S."/>
            <person name="Looney B.P."/>
            <person name="Miyauchi S."/>
            <person name="Morin E."/>
            <person name="Drula E."/>
            <person name="Courty P.E."/>
            <person name="Chicoki N."/>
            <person name="Fauchery L."/>
            <person name="Kohler A."/>
            <person name="Kuo A."/>
            <person name="Labutti K."/>
            <person name="Pangilinan J."/>
            <person name="Lipzen A."/>
            <person name="Riley R."/>
            <person name="Andreopoulos W."/>
            <person name="He G."/>
            <person name="Johnson J."/>
            <person name="Barry K.W."/>
            <person name="Grigoriev I.V."/>
            <person name="Nagy L."/>
            <person name="Hibbett D."/>
            <person name="Henrissat B."/>
            <person name="Matheny P.B."/>
            <person name="Labbe J."/>
            <person name="Martin F."/>
        </authorList>
    </citation>
    <scope>NUCLEOTIDE SEQUENCE</scope>
    <source>
        <strain evidence="1">HHB10654</strain>
    </source>
</reference>
<dbReference type="Proteomes" id="UP000814140">
    <property type="component" value="Unassembled WGS sequence"/>
</dbReference>
<name>A0ACB8T033_9AGAM</name>
<sequence>MQNFAVSPTLAQEVLRNAVLIDNICAHSSPANIFRLARICKPVLAAVQGYLRRAFNINRHLARWFPDPLAFRALQQRTTTLISGSNALQFFDRTFYPKADLDLFTPWDQLPDVARWLTGNGYTYISKDGKRTPMDPGDPGQTNTISWYGGHSEIKVYTFFRSSAVDGSLLKVQIVATWRAPSTPSSNSIAVPCVMNVIGHSTAFALYPRATFESRLTLLCPMEDLEQGPALQKYAERGWRILLADDPDRGNEPTFNSTNRWIDDPDTWIIPLSLDGLCENLEPDPVSFTNWHLCFQIRRMTLTAWMSMSCFSDRFLKHYYVFPAHDGVEEWDDRPMTAIERVFNYLHWNLERYGMKHAQVCDTDFTKALALLRALCAVYRVPRHLRHEYQWRSSWVKSLINVSRGPHGVNWDWNMPSPSEFVWKPDSRDQEDQDEEQDSLYW</sequence>
<evidence type="ECO:0000313" key="2">
    <source>
        <dbReference type="Proteomes" id="UP000814140"/>
    </source>
</evidence>
<accession>A0ACB8T033</accession>
<dbReference type="EMBL" id="MU277213">
    <property type="protein sequence ID" value="KAI0061341.1"/>
    <property type="molecule type" value="Genomic_DNA"/>
</dbReference>
<gene>
    <name evidence="1" type="ORF">BV25DRAFT_1917010</name>
</gene>
<proteinExistence type="predicted"/>
<comment type="caution">
    <text evidence="1">The sequence shown here is derived from an EMBL/GenBank/DDBJ whole genome shotgun (WGS) entry which is preliminary data.</text>
</comment>
<keyword evidence="2" id="KW-1185">Reference proteome</keyword>
<protein>
    <submittedName>
        <fullName evidence="1">Uncharacterized protein</fullName>
    </submittedName>
</protein>
<reference evidence="1" key="2">
    <citation type="journal article" date="2022" name="New Phytol.">
        <title>Evolutionary transition to the ectomycorrhizal habit in the genomes of a hyperdiverse lineage of mushroom-forming fungi.</title>
        <authorList>
            <person name="Looney B."/>
            <person name="Miyauchi S."/>
            <person name="Morin E."/>
            <person name="Drula E."/>
            <person name="Courty P.E."/>
            <person name="Kohler A."/>
            <person name="Kuo A."/>
            <person name="LaButti K."/>
            <person name="Pangilinan J."/>
            <person name="Lipzen A."/>
            <person name="Riley R."/>
            <person name="Andreopoulos W."/>
            <person name="He G."/>
            <person name="Johnson J."/>
            <person name="Nolan M."/>
            <person name="Tritt A."/>
            <person name="Barry K.W."/>
            <person name="Grigoriev I.V."/>
            <person name="Nagy L.G."/>
            <person name="Hibbett D."/>
            <person name="Henrissat B."/>
            <person name="Matheny P.B."/>
            <person name="Labbe J."/>
            <person name="Martin F.M."/>
        </authorList>
    </citation>
    <scope>NUCLEOTIDE SEQUENCE</scope>
    <source>
        <strain evidence="1">HHB10654</strain>
    </source>
</reference>
<evidence type="ECO:0000313" key="1">
    <source>
        <dbReference type="EMBL" id="KAI0061341.1"/>
    </source>
</evidence>